<sequence>MSAEKLNHVTENITDDNSVATPFYHSTWWLVIWSLLIWPIGLIMLWSYFSNMHKNEMPRTKLIKDHSKSYETYEQ</sequence>
<name>H6LGD0_ACEWD</name>
<evidence type="ECO:0000313" key="2">
    <source>
        <dbReference type="EMBL" id="AFA47066.1"/>
    </source>
</evidence>
<dbReference type="HOGENOM" id="CLU_2662604_0_0_9"/>
<proteinExistence type="predicted"/>
<keyword evidence="1" id="KW-0472">Membrane</keyword>
<feature type="transmembrane region" description="Helical" evidence="1">
    <location>
        <begin position="28"/>
        <end position="49"/>
    </location>
</feature>
<keyword evidence="1" id="KW-1133">Transmembrane helix</keyword>
<evidence type="ECO:0000313" key="3">
    <source>
        <dbReference type="Proteomes" id="UP000007177"/>
    </source>
</evidence>
<dbReference type="OrthoDB" id="1778776at2"/>
<dbReference type="RefSeq" id="WP_014354669.1">
    <property type="nucleotide sequence ID" value="NC_016894.1"/>
</dbReference>
<keyword evidence="1" id="KW-0812">Transmembrane</keyword>
<accession>H6LGD0</accession>
<dbReference type="Proteomes" id="UP000007177">
    <property type="component" value="Chromosome"/>
</dbReference>
<organism evidence="2 3">
    <name type="scientific">Acetobacterium woodii (strain ATCC 29683 / DSM 1030 / JCM 2381 / KCTC 1655 / WB1)</name>
    <dbReference type="NCBI Taxonomy" id="931626"/>
    <lineage>
        <taxon>Bacteria</taxon>
        <taxon>Bacillati</taxon>
        <taxon>Bacillota</taxon>
        <taxon>Clostridia</taxon>
        <taxon>Eubacteriales</taxon>
        <taxon>Eubacteriaceae</taxon>
        <taxon>Acetobacterium</taxon>
    </lineage>
</organism>
<protein>
    <submittedName>
        <fullName evidence="2">Uncharacterized protein</fullName>
    </submittedName>
</protein>
<reference evidence="3" key="1">
    <citation type="submission" date="2011-07" db="EMBL/GenBank/DDBJ databases">
        <title>Complete genome sequence of Acetobacterium woodii.</title>
        <authorList>
            <person name="Poehlein A."/>
            <person name="Schmidt S."/>
            <person name="Kaster A.-K."/>
            <person name="Goenrich M."/>
            <person name="Vollmers J."/>
            <person name="Thuermer A."/>
            <person name="Gottschalk G."/>
            <person name="Thauer R.K."/>
            <person name="Daniel R."/>
            <person name="Mueller V."/>
        </authorList>
    </citation>
    <scope>NUCLEOTIDE SEQUENCE [LARGE SCALE GENOMIC DNA]</scope>
    <source>
        <strain evidence="3">ATCC 29683 / DSM 1030 / JCM 2381 / KCTC 1655 / WB1</strain>
    </source>
</reference>
<keyword evidence="3" id="KW-1185">Reference proteome</keyword>
<dbReference type="KEGG" id="awo:Awo_c02570"/>
<gene>
    <name evidence="2" type="ordered locus">Awo_c02570</name>
</gene>
<reference evidence="2 3" key="2">
    <citation type="journal article" date="2012" name="PLoS ONE">
        <title>An ancient pathway combining carbon dioxide fixation with the generation and utilization of a sodium ion gradient for ATP synthesis.</title>
        <authorList>
            <person name="Poehlein A."/>
            <person name="Schmidt S."/>
            <person name="Kaster A.K."/>
            <person name="Goenrich M."/>
            <person name="Vollmers J."/>
            <person name="Thurmer A."/>
            <person name="Bertsch J."/>
            <person name="Schuchmann K."/>
            <person name="Voigt B."/>
            <person name="Hecker M."/>
            <person name="Daniel R."/>
            <person name="Thauer R.K."/>
            <person name="Gottschalk G."/>
            <person name="Muller V."/>
        </authorList>
    </citation>
    <scope>NUCLEOTIDE SEQUENCE [LARGE SCALE GENOMIC DNA]</scope>
    <source>
        <strain evidence="3">ATCC 29683 / DSM 1030 / JCM 2381 / KCTC 1655 / WB1</strain>
    </source>
</reference>
<dbReference type="EMBL" id="CP002987">
    <property type="protein sequence ID" value="AFA47066.1"/>
    <property type="molecule type" value="Genomic_DNA"/>
</dbReference>
<evidence type="ECO:0000256" key="1">
    <source>
        <dbReference type="SAM" id="Phobius"/>
    </source>
</evidence>
<dbReference type="AlphaFoldDB" id="H6LGD0"/>
<dbReference type="STRING" id="931626.Awo_c02570"/>